<evidence type="ECO:0000313" key="2">
    <source>
        <dbReference type="Proteomes" id="UP000257109"/>
    </source>
</evidence>
<organism evidence="1 2">
    <name type="scientific">Mucuna pruriens</name>
    <name type="common">Velvet bean</name>
    <name type="synonym">Dolichos pruriens</name>
    <dbReference type="NCBI Taxonomy" id="157652"/>
    <lineage>
        <taxon>Eukaryota</taxon>
        <taxon>Viridiplantae</taxon>
        <taxon>Streptophyta</taxon>
        <taxon>Embryophyta</taxon>
        <taxon>Tracheophyta</taxon>
        <taxon>Spermatophyta</taxon>
        <taxon>Magnoliopsida</taxon>
        <taxon>eudicotyledons</taxon>
        <taxon>Gunneridae</taxon>
        <taxon>Pentapetalae</taxon>
        <taxon>rosids</taxon>
        <taxon>fabids</taxon>
        <taxon>Fabales</taxon>
        <taxon>Fabaceae</taxon>
        <taxon>Papilionoideae</taxon>
        <taxon>50 kb inversion clade</taxon>
        <taxon>NPAAA clade</taxon>
        <taxon>indigoferoid/millettioid clade</taxon>
        <taxon>Phaseoleae</taxon>
        <taxon>Mucuna</taxon>
    </lineage>
</organism>
<keyword evidence="2" id="KW-1185">Reference proteome</keyword>
<proteinExistence type="predicted"/>
<sequence length="193" mass="22219">MIICSKVPREWAWTSSFNNPTSPPVYKGRSNLEWCKGASKMLYQTFHRLIRSSKSSVVAFDSSILKSNNGDFDFDISNFDYNFGVCISQVSLDNMADNNRTLKELATPNIMCQPWCIQYPKLEQAQSYELKSGLIHLLLKFHGFVGEDHHKHLKEFHVMCPTMRPHGILEDYTKMKTFPSPRMELPRTGCTCN</sequence>
<dbReference type="AlphaFoldDB" id="A0A371FSL9"/>
<name>A0A371FSL9_MUCPR</name>
<feature type="non-terminal residue" evidence="1">
    <location>
        <position position="1"/>
    </location>
</feature>
<reference evidence="1" key="1">
    <citation type="submission" date="2018-05" db="EMBL/GenBank/DDBJ databases">
        <title>Draft genome of Mucuna pruriens seed.</title>
        <authorList>
            <person name="Nnadi N.E."/>
            <person name="Vos R."/>
            <person name="Hasami M.H."/>
            <person name="Devisetty U.K."/>
            <person name="Aguiy J.C."/>
        </authorList>
    </citation>
    <scope>NUCLEOTIDE SEQUENCE [LARGE SCALE GENOMIC DNA]</scope>
    <source>
        <strain evidence="1">JCA_2017</strain>
    </source>
</reference>
<protein>
    <submittedName>
        <fullName evidence="1">Uncharacterized protein</fullName>
    </submittedName>
</protein>
<dbReference type="Proteomes" id="UP000257109">
    <property type="component" value="Unassembled WGS sequence"/>
</dbReference>
<dbReference type="EMBL" id="QJKJ01007958">
    <property type="protein sequence ID" value="RDX81337.1"/>
    <property type="molecule type" value="Genomic_DNA"/>
</dbReference>
<gene>
    <name evidence="1" type="ORF">CR513_37995</name>
</gene>
<accession>A0A371FSL9</accession>
<comment type="caution">
    <text evidence="1">The sequence shown here is derived from an EMBL/GenBank/DDBJ whole genome shotgun (WGS) entry which is preliminary data.</text>
</comment>
<evidence type="ECO:0000313" key="1">
    <source>
        <dbReference type="EMBL" id="RDX81337.1"/>
    </source>
</evidence>
<dbReference type="OrthoDB" id="1422241at2759"/>